<gene>
    <name evidence="2" type="ORF">LCGC14_0626710</name>
</gene>
<dbReference type="InterPro" id="IPR036390">
    <property type="entry name" value="WH_DNA-bd_sf"/>
</dbReference>
<dbReference type="InterPro" id="IPR002831">
    <property type="entry name" value="Tscrpt_reg_TrmB_N"/>
</dbReference>
<comment type="caution">
    <text evidence="2">The sequence shown here is derived from an EMBL/GenBank/DDBJ whole genome shotgun (WGS) entry which is preliminary data.</text>
</comment>
<dbReference type="Gene3D" id="1.10.10.10">
    <property type="entry name" value="Winged helix-like DNA-binding domain superfamily/Winged helix DNA-binding domain"/>
    <property type="match status" value="1"/>
</dbReference>
<proteinExistence type="predicted"/>
<evidence type="ECO:0000313" key="2">
    <source>
        <dbReference type="EMBL" id="KKN51019.1"/>
    </source>
</evidence>
<name>A0A0F9R878_9ZZZZ</name>
<reference evidence="2" key="1">
    <citation type="journal article" date="2015" name="Nature">
        <title>Complex archaea that bridge the gap between prokaryotes and eukaryotes.</title>
        <authorList>
            <person name="Spang A."/>
            <person name="Saw J.H."/>
            <person name="Jorgensen S.L."/>
            <person name="Zaremba-Niedzwiedzka K."/>
            <person name="Martijn J."/>
            <person name="Lind A.E."/>
            <person name="van Eijk R."/>
            <person name="Schleper C."/>
            <person name="Guy L."/>
            <person name="Ettema T.J."/>
        </authorList>
    </citation>
    <scope>NUCLEOTIDE SEQUENCE</scope>
</reference>
<dbReference type="Pfam" id="PF01978">
    <property type="entry name" value="TrmB"/>
    <property type="match status" value="1"/>
</dbReference>
<accession>A0A0F9R878</accession>
<evidence type="ECO:0000259" key="1">
    <source>
        <dbReference type="Pfam" id="PF01978"/>
    </source>
</evidence>
<feature type="non-terminal residue" evidence="2">
    <location>
        <position position="398"/>
    </location>
</feature>
<sequence length="398" mass="45348">MENIIKALNKLIKSESKTISSAIIEGEKNIVYSTENWDIGSDLDELNSVWKTNELKNLIIGGLKYVILQSTPERLVALTPDKKGGIIGFKDEERKIICKVAPDGVIMLNLMEASRTLGKLSSKEPYMNLQTTLGKVEELKWATPRILLDDTNNLQELGLLKFGLSIEEAKVYLSLLKMGKNGANVGQLDDDISIKRTTIYRIIDRLISKSWILKLPLMPKSAQNFIARSLNDILDERIQQKEEELKILKSFRYIMGETLENGWIDVSEITKDLQHHSEESFDFKTLGIMSEEKDCGLIIFEYNKKVKEEVIIRAALQLSSEKMREPIQPDLDKKEFSNPDLADIKIIDTKIQDYLGMTMYFKFKEGTERGNNVGTKWIVAARHVAVILDDKIYVVWGS</sequence>
<feature type="domain" description="Transcription regulator TrmB N-terminal" evidence="1">
    <location>
        <begin position="159"/>
        <end position="212"/>
    </location>
</feature>
<dbReference type="EMBL" id="LAZR01001083">
    <property type="protein sequence ID" value="KKN51019.1"/>
    <property type="molecule type" value="Genomic_DNA"/>
</dbReference>
<dbReference type="InterPro" id="IPR036388">
    <property type="entry name" value="WH-like_DNA-bd_sf"/>
</dbReference>
<dbReference type="SUPFAM" id="SSF46785">
    <property type="entry name" value="Winged helix' DNA-binding domain"/>
    <property type="match status" value="1"/>
</dbReference>
<dbReference type="AlphaFoldDB" id="A0A0F9R878"/>
<protein>
    <recommendedName>
        <fullName evidence="1">Transcription regulator TrmB N-terminal domain-containing protein</fullName>
    </recommendedName>
</protein>
<organism evidence="2">
    <name type="scientific">marine sediment metagenome</name>
    <dbReference type="NCBI Taxonomy" id="412755"/>
    <lineage>
        <taxon>unclassified sequences</taxon>
        <taxon>metagenomes</taxon>
        <taxon>ecological metagenomes</taxon>
    </lineage>
</organism>